<evidence type="ECO:0000313" key="2">
    <source>
        <dbReference type="EMBL" id="ALG71589.1"/>
    </source>
</evidence>
<gene>
    <name evidence="2" type="ORF">AL072_12420</name>
</gene>
<protein>
    <submittedName>
        <fullName evidence="2">Uncharacterized protein</fullName>
    </submittedName>
</protein>
<evidence type="ECO:0000256" key="1">
    <source>
        <dbReference type="SAM" id="MobiDB-lite"/>
    </source>
</evidence>
<organism evidence="2 3">
    <name type="scientific">Azospirillum thiophilum</name>
    <dbReference type="NCBI Taxonomy" id="528244"/>
    <lineage>
        <taxon>Bacteria</taxon>
        <taxon>Pseudomonadati</taxon>
        <taxon>Pseudomonadota</taxon>
        <taxon>Alphaproteobacteria</taxon>
        <taxon>Rhodospirillales</taxon>
        <taxon>Azospirillaceae</taxon>
        <taxon>Azospirillum</taxon>
    </lineage>
</organism>
<dbReference type="EMBL" id="CP012401">
    <property type="protein sequence ID" value="ALG71589.1"/>
    <property type="molecule type" value="Genomic_DNA"/>
</dbReference>
<feature type="compositionally biased region" description="Pro residues" evidence="1">
    <location>
        <begin position="31"/>
        <end position="42"/>
    </location>
</feature>
<feature type="compositionally biased region" description="Basic and acidic residues" evidence="1">
    <location>
        <begin position="43"/>
        <end position="63"/>
    </location>
</feature>
<evidence type="ECO:0000313" key="3">
    <source>
        <dbReference type="Proteomes" id="UP000069935"/>
    </source>
</evidence>
<dbReference type="KEGG" id="ati:AL072_12420"/>
<accession>A0AAC9EXI0</accession>
<proteinExistence type="predicted"/>
<name>A0AAC9EXI0_9PROT</name>
<dbReference type="Proteomes" id="UP000069935">
    <property type="component" value="Chromosome 1"/>
</dbReference>
<reference evidence="3" key="1">
    <citation type="submission" date="2015-08" db="EMBL/GenBank/DDBJ databases">
        <title>Complete Genome Sequence of Azospirillum thiophilum BV-S.</title>
        <authorList>
            <person name="Fomenkov A."/>
            <person name="Vincze T."/>
            <person name="Grabovich M."/>
            <person name="Dubinina G."/>
            <person name="Orlova M."/>
            <person name="Belousova E."/>
            <person name="Roberts R.J."/>
        </authorList>
    </citation>
    <scope>NUCLEOTIDE SEQUENCE [LARGE SCALE GENOMIC DNA]</scope>
    <source>
        <strain evidence="3">BV-S</strain>
    </source>
</reference>
<dbReference type="AlphaFoldDB" id="A0AAC9EXI0"/>
<reference evidence="2 3" key="2">
    <citation type="journal article" date="2016" name="Genome Announc.">
        <title>Complete Genome Sequence of a Strain of Azospirillum thiophilum Isolated from a Sulfide Spring.</title>
        <authorList>
            <person name="Fomenkov A."/>
            <person name="Vincze T."/>
            <person name="Grabovich M."/>
            <person name="Anton B.P."/>
            <person name="Dubinina G."/>
            <person name="Orlova M."/>
            <person name="Belousova E."/>
            <person name="Roberts R.J."/>
        </authorList>
    </citation>
    <scope>NUCLEOTIDE SEQUENCE [LARGE SCALE GENOMIC DNA]</scope>
    <source>
        <strain evidence="2 3">BV-S</strain>
    </source>
</reference>
<feature type="region of interest" description="Disordered" evidence="1">
    <location>
        <begin position="1"/>
        <end position="76"/>
    </location>
</feature>
<dbReference type="RefSeq" id="WP_045580058.1">
    <property type="nucleotide sequence ID" value="NZ_CP012401.1"/>
</dbReference>
<keyword evidence="3" id="KW-1185">Reference proteome</keyword>
<feature type="compositionally biased region" description="Basic and acidic residues" evidence="1">
    <location>
        <begin position="1"/>
        <end position="14"/>
    </location>
</feature>
<sequence>MAANDRDTGGRPDQEFGIPGSEEAGVLGTEAPPPHQPVPPQPRETEGLEECRPEDRPVDRIVTDRNVAVDGARDRE</sequence>